<evidence type="ECO:0000256" key="1">
    <source>
        <dbReference type="ARBA" id="ARBA00022679"/>
    </source>
</evidence>
<dbReference type="FunFam" id="3.30.200.20:FF:000034">
    <property type="entry name" value="Kinase suppressor of Ras 1"/>
    <property type="match status" value="1"/>
</dbReference>
<keyword evidence="4" id="KW-0418">Kinase</keyword>
<reference evidence="14" key="1">
    <citation type="submission" date="2021-02" db="EMBL/GenBank/DDBJ databases">
        <authorList>
            <person name="Nowell W R."/>
        </authorList>
    </citation>
    <scope>NUCLEOTIDE SEQUENCE</scope>
    <source>
        <strain evidence="14">Ploen Becks lab</strain>
    </source>
</reference>
<dbReference type="Gene3D" id="3.30.60.20">
    <property type="match status" value="1"/>
</dbReference>
<feature type="region of interest" description="Disordered" evidence="11">
    <location>
        <begin position="314"/>
        <end position="341"/>
    </location>
</feature>
<sequence>MDNSVNRIESIEQKLEQIEKIIQICLQSTLSQIVKDKNNNSLPQMPTNNNAAVLKLFAKQLTLLKECNKENHSYLYNKYPNLKKWLQIIHMPETSLNEINSTKMTFHDLYSKSSIQEMSSYLKETYNLELNDNELTLIFNGFQSLRLLSKPESGENSLTSQNIITNSSTNNSISNSSNSSSTSSVINNSQQLPRAKQSVPEITSSGSVRVKQQRKSESDVQFNSVNSNSTNNKLLKVDQQQSSSTNNFSNISSSKNSKNNFTFSPTLPIKSNKKGHKVTTPPPFRKNSTGNPMNVINLNNPQIAALAAAVVAAKSNTQNKQPSPADSPSNMQRSSSHESHLRNKIQIIQQNDQVSTASSTAGSILPETKIEENNCYLLTGDQRRLSSSEKCGSEYSSRCPSGQASPSLQSPSRFSKTGSVFTNDSTDSKKHMCKSPNLIREHRWSNTLKVANCGVCNKKIIFGIKCKNCKFRCHKDCEKKCTQPCTINNLALFSNDFPVISLVDSVNTDSDHASLPIHCSNSSSAGSSATASPALHLTQSHLNDQHSSNFNYGANNNAPSGFTSTVVGLANKLVLSINNTVSTTTTPKTNPKFNKKIEIKDPHHLDSSSSCNSSEPNSPNYFKQTYNQQFNPHKLSDKKPSFSSISNASMGFFNTTQPQNQLVSSMASTTTQTTLTPQNQEHQKTNEPEDEDESVTEDQRNQQSDLQQFNIQYEEITQKTEIGRGRFGIVYKAYWHGEIACKEFTFNENINEDSEELVNFKEEVLNLRKTRHSNLILFIGAYVKPPKCAIVMSLCRSLTLYKLLHTESLSTSKINLDWIIDICTQIAQAMGYLHNKQMIHKDLRSKNIFIDGNKAVIADFGLYSIRSLCNQRNDLLPVTKECLYYMAPELVRFIGSKKVESSFSQASDVYSFGTIWYEMFCHEFPFSNYSTDTVIYLVGNGLKNLSPNIQLTKEFKIILLKCWSKDPSNRPDFSRLLETFRAIPKKSKLFRSPSHPVHINMR</sequence>
<feature type="compositionally biased region" description="Low complexity" evidence="11">
    <location>
        <begin position="242"/>
        <end position="264"/>
    </location>
</feature>
<dbReference type="PANTHER" id="PTHR44329:SF253">
    <property type="entry name" value="KINASE SUPPRESSOR OF RAS 2"/>
    <property type="match status" value="1"/>
</dbReference>
<comment type="catalytic activity">
    <reaction evidence="7">
        <text>L-threonyl-[protein] + ATP = O-phospho-L-threonyl-[protein] + ADP + H(+)</text>
        <dbReference type="Rhea" id="RHEA:46608"/>
        <dbReference type="Rhea" id="RHEA-COMP:11060"/>
        <dbReference type="Rhea" id="RHEA-COMP:11605"/>
        <dbReference type="ChEBI" id="CHEBI:15378"/>
        <dbReference type="ChEBI" id="CHEBI:30013"/>
        <dbReference type="ChEBI" id="CHEBI:30616"/>
        <dbReference type="ChEBI" id="CHEBI:61977"/>
        <dbReference type="ChEBI" id="CHEBI:456216"/>
        <dbReference type="EC" id="2.7.11.1"/>
    </reaction>
</comment>
<feature type="compositionally biased region" description="Polar residues" evidence="11">
    <location>
        <begin position="398"/>
        <end position="425"/>
    </location>
</feature>
<feature type="compositionally biased region" description="Polar residues" evidence="11">
    <location>
        <begin position="314"/>
        <end position="334"/>
    </location>
</feature>
<dbReference type="AlphaFoldDB" id="A0A813THB0"/>
<organism evidence="14 15">
    <name type="scientific">Brachionus calyciflorus</name>
    <dbReference type="NCBI Taxonomy" id="104777"/>
    <lineage>
        <taxon>Eukaryota</taxon>
        <taxon>Metazoa</taxon>
        <taxon>Spiralia</taxon>
        <taxon>Gnathifera</taxon>
        <taxon>Rotifera</taxon>
        <taxon>Eurotatoria</taxon>
        <taxon>Monogononta</taxon>
        <taxon>Pseudotrocha</taxon>
        <taxon>Ploima</taxon>
        <taxon>Brachionidae</taxon>
        <taxon>Brachionus</taxon>
    </lineage>
</organism>
<dbReference type="EMBL" id="CAJNOC010000868">
    <property type="protein sequence ID" value="CAF0811692.1"/>
    <property type="molecule type" value="Genomic_DNA"/>
</dbReference>
<evidence type="ECO:0000256" key="4">
    <source>
        <dbReference type="ARBA" id="ARBA00022777"/>
    </source>
</evidence>
<keyword evidence="3 9" id="KW-0547">Nucleotide-binding</keyword>
<dbReference type="InterPro" id="IPR017441">
    <property type="entry name" value="Protein_kinase_ATP_BS"/>
</dbReference>
<dbReference type="SUPFAM" id="SSF56112">
    <property type="entry name" value="Protein kinase-like (PK-like)"/>
    <property type="match status" value="1"/>
</dbReference>
<protein>
    <recommendedName>
        <fullName evidence="16">Kinase suppressor of Ras 2</fullName>
    </recommendedName>
</protein>
<evidence type="ECO:0000256" key="7">
    <source>
        <dbReference type="ARBA" id="ARBA00047899"/>
    </source>
</evidence>
<dbReference type="Pfam" id="PF07714">
    <property type="entry name" value="PK_Tyr_Ser-Thr"/>
    <property type="match status" value="1"/>
</dbReference>
<dbReference type="PROSITE" id="PS00479">
    <property type="entry name" value="ZF_DAG_PE_1"/>
    <property type="match status" value="1"/>
</dbReference>
<feature type="region of interest" description="Disordered" evidence="11">
    <location>
        <begin position="397"/>
        <end position="425"/>
    </location>
</feature>
<dbReference type="PANTHER" id="PTHR44329">
    <property type="entry name" value="SERINE/THREONINE-PROTEIN KINASE TNNI3K-RELATED"/>
    <property type="match status" value="1"/>
</dbReference>
<dbReference type="Gene3D" id="3.30.200.20">
    <property type="entry name" value="Phosphorylase Kinase, domain 1"/>
    <property type="match status" value="1"/>
</dbReference>
<feature type="compositionally biased region" description="Polar residues" evidence="11">
    <location>
        <begin position="219"/>
        <end position="241"/>
    </location>
</feature>
<evidence type="ECO:0000256" key="3">
    <source>
        <dbReference type="ARBA" id="ARBA00022741"/>
    </source>
</evidence>
<gene>
    <name evidence="14" type="ORF">OXX778_LOCUS7007</name>
</gene>
<dbReference type="OrthoDB" id="774951at2759"/>
<keyword evidence="10" id="KW-0175">Coiled coil</keyword>
<dbReference type="Proteomes" id="UP000663879">
    <property type="component" value="Unassembled WGS sequence"/>
</dbReference>
<feature type="region of interest" description="Disordered" evidence="11">
    <location>
        <begin position="660"/>
        <end position="706"/>
    </location>
</feature>
<dbReference type="GO" id="GO:0004674">
    <property type="term" value="F:protein serine/threonine kinase activity"/>
    <property type="evidence" value="ECO:0007669"/>
    <property type="project" value="UniProtKB-EC"/>
</dbReference>
<evidence type="ECO:0000256" key="9">
    <source>
        <dbReference type="PROSITE-ProRule" id="PRU10141"/>
    </source>
</evidence>
<dbReference type="InterPro" id="IPR011009">
    <property type="entry name" value="Kinase-like_dom_sf"/>
</dbReference>
<keyword evidence="2" id="KW-0479">Metal-binding</keyword>
<dbReference type="InterPro" id="IPR051681">
    <property type="entry name" value="Ser/Thr_Kinases-Pseudokinases"/>
</dbReference>
<evidence type="ECO:0000256" key="8">
    <source>
        <dbReference type="ARBA" id="ARBA00048679"/>
    </source>
</evidence>
<evidence type="ECO:0000256" key="2">
    <source>
        <dbReference type="ARBA" id="ARBA00022723"/>
    </source>
</evidence>
<feature type="compositionally biased region" description="Polar residues" evidence="11">
    <location>
        <begin position="286"/>
        <end position="296"/>
    </location>
</feature>
<dbReference type="InterPro" id="IPR001245">
    <property type="entry name" value="Ser-Thr/Tyr_kinase_cat_dom"/>
</dbReference>
<dbReference type="SUPFAM" id="SSF57889">
    <property type="entry name" value="Cysteine-rich domain"/>
    <property type="match status" value="1"/>
</dbReference>
<dbReference type="InterPro" id="IPR046349">
    <property type="entry name" value="C1-like_sf"/>
</dbReference>
<dbReference type="CDD" id="cd20812">
    <property type="entry name" value="C1_KSR"/>
    <property type="match status" value="1"/>
</dbReference>
<evidence type="ECO:0000313" key="14">
    <source>
        <dbReference type="EMBL" id="CAF0811692.1"/>
    </source>
</evidence>
<keyword evidence="1" id="KW-0808">Transferase</keyword>
<feature type="domain" description="Phorbol-ester/DAG-type" evidence="13">
    <location>
        <begin position="441"/>
        <end position="485"/>
    </location>
</feature>
<dbReference type="SMART" id="SM00109">
    <property type="entry name" value="C1"/>
    <property type="match status" value="1"/>
</dbReference>
<dbReference type="GO" id="GO:0046872">
    <property type="term" value="F:metal ion binding"/>
    <property type="evidence" value="ECO:0007669"/>
    <property type="project" value="UniProtKB-KW"/>
</dbReference>
<comment type="catalytic activity">
    <reaction evidence="8">
        <text>L-seryl-[protein] + ATP = O-phospho-L-seryl-[protein] + ADP + H(+)</text>
        <dbReference type="Rhea" id="RHEA:17989"/>
        <dbReference type="Rhea" id="RHEA-COMP:9863"/>
        <dbReference type="Rhea" id="RHEA-COMP:11604"/>
        <dbReference type="ChEBI" id="CHEBI:15378"/>
        <dbReference type="ChEBI" id="CHEBI:29999"/>
        <dbReference type="ChEBI" id="CHEBI:30616"/>
        <dbReference type="ChEBI" id="CHEBI:83421"/>
        <dbReference type="ChEBI" id="CHEBI:456216"/>
        <dbReference type="EC" id="2.7.11.1"/>
    </reaction>
</comment>
<accession>A0A813THB0</accession>
<dbReference type="GO" id="GO:0005524">
    <property type="term" value="F:ATP binding"/>
    <property type="evidence" value="ECO:0007669"/>
    <property type="project" value="UniProtKB-UniRule"/>
</dbReference>
<dbReference type="InterPro" id="IPR008266">
    <property type="entry name" value="Tyr_kinase_AS"/>
</dbReference>
<comment type="caution">
    <text evidence="14">The sequence shown here is derived from an EMBL/GenBank/DDBJ whole genome shotgun (WGS) entry which is preliminary data.</text>
</comment>
<feature type="domain" description="Protein kinase" evidence="12">
    <location>
        <begin position="716"/>
        <end position="998"/>
    </location>
</feature>
<evidence type="ECO:0000256" key="10">
    <source>
        <dbReference type="SAM" id="Coils"/>
    </source>
</evidence>
<dbReference type="PROSITE" id="PS00107">
    <property type="entry name" value="PROTEIN_KINASE_ATP"/>
    <property type="match status" value="1"/>
</dbReference>
<feature type="coiled-coil region" evidence="10">
    <location>
        <begin position="1"/>
        <end position="28"/>
    </location>
</feature>
<evidence type="ECO:0000259" key="13">
    <source>
        <dbReference type="PROSITE" id="PS50081"/>
    </source>
</evidence>
<dbReference type="InterPro" id="IPR000719">
    <property type="entry name" value="Prot_kinase_dom"/>
</dbReference>
<keyword evidence="15" id="KW-1185">Reference proteome</keyword>
<dbReference type="PROSITE" id="PS50081">
    <property type="entry name" value="ZF_DAG_PE_2"/>
    <property type="match status" value="1"/>
</dbReference>
<feature type="compositionally biased region" description="Low complexity" evidence="11">
    <location>
        <begin position="607"/>
        <end position="620"/>
    </location>
</feature>
<evidence type="ECO:0008006" key="16">
    <source>
        <dbReference type="Google" id="ProtNLM"/>
    </source>
</evidence>
<name>A0A813THB0_9BILA</name>
<feature type="compositionally biased region" description="Low complexity" evidence="11">
    <location>
        <begin position="156"/>
        <end position="189"/>
    </location>
</feature>
<feature type="region of interest" description="Disordered" evidence="11">
    <location>
        <begin position="601"/>
        <end position="625"/>
    </location>
</feature>
<keyword evidence="5" id="KW-0862">Zinc</keyword>
<evidence type="ECO:0000259" key="12">
    <source>
        <dbReference type="PROSITE" id="PS50011"/>
    </source>
</evidence>
<evidence type="ECO:0000256" key="6">
    <source>
        <dbReference type="ARBA" id="ARBA00022840"/>
    </source>
</evidence>
<evidence type="ECO:0000313" key="15">
    <source>
        <dbReference type="Proteomes" id="UP000663879"/>
    </source>
</evidence>
<feature type="binding site" evidence="9">
    <location>
        <position position="742"/>
    </location>
    <ligand>
        <name>ATP</name>
        <dbReference type="ChEBI" id="CHEBI:30616"/>
    </ligand>
</feature>
<proteinExistence type="predicted"/>
<keyword evidence="6 9" id="KW-0067">ATP-binding</keyword>
<dbReference type="InterPro" id="IPR002219">
    <property type="entry name" value="PKC_DAG/PE"/>
</dbReference>
<dbReference type="PROSITE" id="PS50011">
    <property type="entry name" value="PROTEIN_KINASE_DOM"/>
    <property type="match status" value="1"/>
</dbReference>
<dbReference type="PROSITE" id="PS00109">
    <property type="entry name" value="PROTEIN_KINASE_TYR"/>
    <property type="match status" value="1"/>
</dbReference>
<evidence type="ECO:0000256" key="11">
    <source>
        <dbReference type="SAM" id="MobiDB-lite"/>
    </source>
</evidence>
<dbReference type="Gene3D" id="1.10.510.10">
    <property type="entry name" value="Transferase(Phosphotransferase) domain 1"/>
    <property type="match status" value="1"/>
</dbReference>
<feature type="region of interest" description="Disordered" evidence="11">
    <location>
        <begin position="152"/>
        <end position="296"/>
    </location>
</feature>
<evidence type="ECO:0000256" key="5">
    <source>
        <dbReference type="ARBA" id="ARBA00022833"/>
    </source>
</evidence>